<dbReference type="CDD" id="cd21112">
    <property type="entry name" value="alphaLP-like"/>
    <property type="match status" value="1"/>
</dbReference>
<keyword evidence="1" id="KW-0732">Signal</keyword>
<protein>
    <submittedName>
        <fullName evidence="2">S1 family peptidase</fullName>
    </submittedName>
</protein>
<dbReference type="InterPro" id="IPR043504">
    <property type="entry name" value="Peptidase_S1_PA_chymotrypsin"/>
</dbReference>
<name>A0A8H4AVA0_GIGMA</name>
<dbReference type="Proteomes" id="UP000439903">
    <property type="component" value="Unassembled WGS sequence"/>
</dbReference>
<reference evidence="2 3" key="1">
    <citation type="journal article" date="2019" name="Environ. Microbiol.">
        <title>At the nexus of three kingdoms: the genome of the mycorrhizal fungus Gigaspora margarita provides insights into plant, endobacterial and fungal interactions.</title>
        <authorList>
            <person name="Venice F."/>
            <person name="Ghignone S."/>
            <person name="Salvioli di Fossalunga A."/>
            <person name="Amselem J."/>
            <person name="Novero M."/>
            <person name="Xianan X."/>
            <person name="Sedzielewska Toro K."/>
            <person name="Morin E."/>
            <person name="Lipzen A."/>
            <person name="Grigoriev I.V."/>
            <person name="Henrissat B."/>
            <person name="Martin F.M."/>
            <person name="Bonfante P."/>
        </authorList>
    </citation>
    <scope>NUCLEOTIDE SEQUENCE [LARGE SCALE GENOMIC DNA]</scope>
    <source>
        <strain evidence="2 3">BEG34</strain>
    </source>
</reference>
<evidence type="ECO:0000313" key="2">
    <source>
        <dbReference type="EMBL" id="KAF0536688.1"/>
    </source>
</evidence>
<sequence length="423" mass="47862">MRIYFLIVLLSLLQSYSIYAEQDHPLAKLWGVEDNEVPKLLENERNLIAIDKILKSILEQDNFISSFGGSVIFPKENIITVNTVDFSKVDDLLALPQINPHKDFLSFDKAENSMSLSQLIYNFDQIAFQASSIRPNQTIIYTDLESNNNVIYIFNRDINNSEFIEAIKPYNPKIIYENINSPPVSQNITQLRRDFNPRNLKIKLLSGDGLYNNGLFCSAGFWATDRFDPNDFYVITAGHCYNNEITNTEFYYAPWRYDLPSDLLIGRMVFHMTDPYDFGIINHVNKDVIPTFSVRNDVTTKYRELTITDSAPVTSVGAHICRSGRTSYFSCGYVLGFNGRNYGYTIGIKKDLIITDMPAERGDSGGPILSFVSPQNLYSVVVHGIFFGGGRILNAAQSIDIIFKELGENTIYDLTLYTGGSSS</sequence>
<feature type="chain" id="PRO_5034005341" evidence="1">
    <location>
        <begin position="21"/>
        <end position="423"/>
    </location>
</feature>
<evidence type="ECO:0000256" key="1">
    <source>
        <dbReference type="SAM" id="SignalP"/>
    </source>
</evidence>
<dbReference type="InterPro" id="IPR009003">
    <property type="entry name" value="Peptidase_S1_PA"/>
</dbReference>
<dbReference type="OrthoDB" id="10327446at2759"/>
<organism evidence="2 3">
    <name type="scientific">Gigaspora margarita</name>
    <dbReference type="NCBI Taxonomy" id="4874"/>
    <lineage>
        <taxon>Eukaryota</taxon>
        <taxon>Fungi</taxon>
        <taxon>Fungi incertae sedis</taxon>
        <taxon>Mucoromycota</taxon>
        <taxon>Glomeromycotina</taxon>
        <taxon>Glomeromycetes</taxon>
        <taxon>Diversisporales</taxon>
        <taxon>Gigasporaceae</taxon>
        <taxon>Gigaspora</taxon>
    </lineage>
</organism>
<evidence type="ECO:0000313" key="3">
    <source>
        <dbReference type="Proteomes" id="UP000439903"/>
    </source>
</evidence>
<proteinExistence type="predicted"/>
<dbReference type="Gene3D" id="2.40.10.10">
    <property type="entry name" value="Trypsin-like serine proteases"/>
    <property type="match status" value="2"/>
</dbReference>
<feature type="signal peptide" evidence="1">
    <location>
        <begin position="1"/>
        <end position="20"/>
    </location>
</feature>
<gene>
    <name evidence="2" type="ORF">F8M41_009083</name>
</gene>
<dbReference type="SUPFAM" id="SSF50494">
    <property type="entry name" value="Trypsin-like serine proteases"/>
    <property type="match status" value="1"/>
</dbReference>
<dbReference type="EMBL" id="WTPW01000198">
    <property type="protein sequence ID" value="KAF0536688.1"/>
    <property type="molecule type" value="Genomic_DNA"/>
</dbReference>
<comment type="caution">
    <text evidence="2">The sequence shown here is derived from an EMBL/GenBank/DDBJ whole genome shotgun (WGS) entry which is preliminary data.</text>
</comment>
<accession>A0A8H4AVA0</accession>
<dbReference type="AlphaFoldDB" id="A0A8H4AVA0"/>
<keyword evidence="3" id="KW-1185">Reference proteome</keyword>